<dbReference type="SUPFAM" id="SSF51658">
    <property type="entry name" value="Xylose isomerase-like"/>
    <property type="match status" value="1"/>
</dbReference>
<dbReference type="InterPro" id="IPR036237">
    <property type="entry name" value="Xyl_isomerase-like_sf"/>
</dbReference>
<dbReference type="PANTHER" id="PTHR12110:SF48">
    <property type="entry name" value="BLL3656 PROTEIN"/>
    <property type="match status" value="1"/>
</dbReference>
<name>A0A254TG87_9BURK</name>
<feature type="domain" description="Xylose isomerase-like TIM barrel" evidence="1">
    <location>
        <begin position="89"/>
        <end position="250"/>
    </location>
</feature>
<sequence length="270" mass="29223">MKPVFSLAQLTALDVPPPDMVSLAHRTGYDYAGVRLLPAAPGGAAYPLMNDPAMLRETIARMEDTGTRIFDLEMIRVGEGFKAEAFLPFLETGAKLGAKAMLVAGDDANEERMTESYASLCDLAWKYGITSDLEFMPWTAVKDLASALRIVRGANRPGCGILVDVLHFARSGSKLEDLDGIPREWLHYAQMCDGPAKGPDTVQGLIDAARGDRLLPGEGELDIAAIFSRLPADLPISMEIPSDRRYPVLGADRWAADVLAAGQATARTFR</sequence>
<evidence type="ECO:0000313" key="2">
    <source>
        <dbReference type="EMBL" id="OWW19543.1"/>
    </source>
</evidence>
<accession>A0A254TG87</accession>
<dbReference type="EMBL" id="LSTO01000001">
    <property type="protein sequence ID" value="OWW19543.1"/>
    <property type="molecule type" value="Genomic_DNA"/>
</dbReference>
<dbReference type="AlphaFoldDB" id="A0A254TG87"/>
<dbReference type="Proteomes" id="UP000197535">
    <property type="component" value="Unassembled WGS sequence"/>
</dbReference>
<dbReference type="Pfam" id="PF01261">
    <property type="entry name" value="AP_endonuc_2"/>
    <property type="match status" value="1"/>
</dbReference>
<organism evidence="2 3">
    <name type="scientific">Noviherbaspirillum denitrificans</name>
    <dbReference type="NCBI Taxonomy" id="1968433"/>
    <lineage>
        <taxon>Bacteria</taxon>
        <taxon>Pseudomonadati</taxon>
        <taxon>Pseudomonadota</taxon>
        <taxon>Betaproteobacteria</taxon>
        <taxon>Burkholderiales</taxon>
        <taxon>Oxalobacteraceae</taxon>
        <taxon>Noviherbaspirillum</taxon>
    </lineage>
</organism>
<proteinExistence type="predicted"/>
<dbReference type="PANTHER" id="PTHR12110">
    <property type="entry name" value="HYDROXYPYRUVATE ISOMERASE"/>
    <property type="match status" value="1"/>
</dbReference>
<protein>
    <submittedName>
        <fullName evidence="2">Xylose isomerase</fullName>
    </submittedName>
</protein>
<dbReference type="OrthoDB" id="9072761at2"/>
<gene>
    <name evidence="2" type="ORF">AYR66_08465</name>
</gene>
<dbReference type="RefSeq" id="WP_088706453.1">
    <property type="nucleotide sequence ID" value="NZ_LSTO01000001.1"/>
</dbReference>
<dbReference type="InterPro" id="IPR013022">
    <property type="entry name" value="Xyl_isomerase-like_TIM-brl"/>
</dbReference>
<dbReference type="GO" id="GO:0016853">
    <property type="term" value="F:isomerase activity"/>
    <property type="evidence" value="ECO:0007669"/>
    <property type="project" value="UniProtKB-KW"/>
</dbReference>
<comment type="caution">
    <text evidence="2">The sequence shown here is derived from an EMBL/GenBank/DDBJ whole genome shotgun (WGS) entry which is preliminary data.</text>
</comment>
<keyword evidence="2" id="KW-0413">Isomerase</keyword>
<evidence type="ECO:0000259" key="1">
    <source>
        <dbReference type="Pfam" id="PF01261"/>
    </source>
</evidence>
<evidence type="ECO:0000313" key="3">
    <source>
        <dbReference type="Proteomes" id="UP000197535"/>
    </source>
</evidence>
<reference evidence="2 3" key="1">
    <citation type="submission" date="2016-02" db="EMBL/GenBank/DDBJ databases">
        <authorList>
            <person name="Wen L."/>
            <person name="He K."/>
            <person name="Yang H."/>
        </authorList>
    </citation>
    <scope>NUCLEOTIDE SEQUENCE [LARGE SCALE GENOMIC DNA]</scope>
    <source>
        <strain evidence="2 3">TSA40</strain>
    </source>
</reference>
<dbReference type="Gene3D" id="3.20.20.150">
    <property type="entry name" value="Divalent-metal-dependent TIM barrel enzymes"/>
    <property type="match status" value="1"/>
</dbReference>
<keyword evidence="3" id="KW-1185">Reference proteome</keyword>
<dbReference type="InterPro" id="IPR050312">
    <property type="entry name" value="IolE/XylAMocC-like"/>
</dbReference>